<dbReference type="STRING" id="33097.A0A150FWN9"/>
<evidence type="ECO:0000256" key="8">
    <source>
        <dbReference type="ARBA" id="ARBA00022842"/>
    </source>
</evidence>
<evidence type="ECO:0000256" key="1">
    <source>
        <dbReference type="ARBA" id="ARBA00001946"/>
    </source>
</evidence>
<keyword evidence="6" id="KW-0547">Nucleotide-binding</keyword>
<comment type="caution">
    <text evidence="10">The sequence shown here is derived from an EMBL/GenBank/DDBJ whole genome shotgun (WGS) entry which is preliminary data.</text>
</comment>
<dbReference type="GO" id="GO:0009534">
    <property type="term" value="C:chloroplast thylakoid"/>
    <property type="evidence" value="ECO:0007669"/>
    <property type="project" value="TreeGrafter"/>
</dbReference>
<accession>A0A150FWN9</accession>
<protein>
    <recommendedName>
        <fullName evidence="9">Selenoprotein O</fullName>
    </recommendedName>
</protein>
<evidence type="ECO:0000256" key="9">
    <source>
        <dbReference type="ARBA" id="ARBA00031547"/>
    </source>
</evidence>
<sequence>MGQVVNPADGRRWELQLKGAGRTPYNRRADGRAVLRSSLREFVCSEAMAALGVPTTRALSLVGTGDPVLRDMFYNGNAKLEPGAVVCRVAPSFVRFGTFQLPVSRGAGEVGLVNMAADWVIKYHYPELAGQPEPYLALLREVTQ</sequence>
<organism evidence="10 11">
    <name type="scientific">Gonium pectorale</name>
    <name type="common">Green alga</name>
    <dbReference type="NCBI Taxonomy" id="33097"/>
    <lineage>
        <taxon>Eukaryota</taxon>
        <taxon>Viridiplantae</taxon>
        <taxon>Chlorophyta</taxon>
        <taxon>core chlorophytes</taxon>
        <taxon>Chlorophyceae</taxon>
        <taxon>CS clade</taxon>
        <taxon>Chlamydomonadales</taxon>
        <taxon>Volvocaceae</taxon>
        <taxon>Gonium</taxon>
    </lineage>
</organism>
<dbReference type="PANTHER" id="PTHR32057">
    <property type="entry name" value="PROTEIN ADENYLYLTRANSFERASE SELO, MITOCHONDRIAL"/>
    <property type="match status" value="1"/>
</dbReference>
<gene>
    <name evidence="10" type="ORF">GPECTOR_355g115</name>
</gene>
<evidence type="ECO:0000256" key="7">
    <source>
        <dbReference type="ARBA" id="ARBA00022840"/>
    </source>
</evidence>
<evidence type="ECO:0000313" key="10">
    <source>
        <dbReference type="EMBL" id="KXZ41625.1"/>
    </source>
</evidence>
<keyword evidence="3" id="KW-0808">Transferase</keyword>
<dbReference type="EMBL" id="LSYV01000353">
    <property type="protein sequence ID" value="KXZ41625.1"/>
    <property type="molecule type" value="Genomic_DNA"/>
</dbReference>
<dbReference type="PANTHER" id="PTHR32057:SF14">
    <property type="entry name" value="PROTEIN ADENYLYLTRANSFERASE SELO, MITOCHONDRIAL"/>
    <property type="match status" value="1"/>
</dbReference>
<reference evidence="11" key="1">
    <citation type="journal article" date="2016" name="Nat. Commun.">
        <title>The Gonium pectorale genome demonstrates co-option of cell cycle regulation during the evolution of multicellularity.</title>
        <authorList>
            <person name="Hanschen E.R."/>
            <person name="Marriage T.N."/>
            <person name="Ferris P.J."/>
            <person name="Hamaji T."/>
            <person name="Toyoda A."/>
            <person name="Fujiyama A."/>
            <person name="Neme R."/>
            <person name="Noguchi H."/>
            <person name="Minakuchi Y."/>
            <person name="Suzuki M."/>
            <person name="Kawai-Toyooka H."/>
            <person name="Smith D.R."/>
            <person name="Sparks H."/>
            <person name="Anderson J."/>
            <person name="Bakaric R."/>
            <person name="Luria V."/>
            <person name="Karger A."/>
            <person name="Kirschner M.W."/>
            <person name="Durand P.M."/>
            <person name="Michod R.E."/>
            <person name="Nozaki H."/>
            <person name="Olson B.J."/>
        </authorList>
    </citation>
    <scope>NUCLEOTIDE SEQUENCE [LARGE SCALE GENOMIC DNA]</scope>
    <source>
        <strain evidence="11">NIES-2863</strain>
    </source>
</reference>
<evidence type="ECO:0000256" key="3">
    <source>
        <dbReference type="ARBA" id="ARBA00022679"/>
    </source>
</evidence>
<comment type="similarity">
    <text evidence="2">Belongs to the SELO family.</text>
</comment>
<dbReference type="AlphaFoldDB" id="A0A150FWN9"/>
<evidence type="ECO:0000256" key="4">
    <source>
        <dbReference type="ARBA" id="ARBA00022695"/>
    </source>
</evidence>
<dbReference type="Proteomes" id="UP000075714">
    <property type="component" value="Unassembled WGS sequence"/>
</dbReference>
<dbReference type="GO" id="GO:0005524">
    <property type="term" value="F:ATP binding"/>
    <property type="evidence" value="ECO:0007669"/>
    <property type="project" value="UniProtKB-KW"/>
</dbReference>
<evidence type="ECO:0000256" key="2">
    <source>
        <dbReference type="ARBA" id="ARBA00009747"/>
    </source>
</evidence>
<dbReference type="GO" id="GO:0046872">
    <property type="term" value="F:metal ion binding"/>
    <property type="evidence" value="ECO:0007669"/>
    <property type="project" value="UniProtKB-KW"/>
</dbReference>
<name>A0A150FWN9_GONPE</name>
<keyword evidence="5" id="KW-0479">Metal-binding</keyword>
<comment type="cofactor">
    <cofactor evidence="1">
        <name>Mg(2+)</name>
        <dbReference type="ChEBI" id="CHEBI:18420"/>
    </cofactor>
</comment>
<dbReference type="GO" id="GO:0070733">
    <property type="term" value="F:AMPylase activity"/>
    <property type="evidence" value="ECO:0007669"/>
    <property type="project" value="TreeGrafter"/>
</dbReference>
<evidence type="ECO:0000256" key="6">
    <source>
        <dbReference type="ARBA" id="ARBA00022741"/>
    </source>
</evidence>
<dbReference type="InterPro" id="IPR003846">
    <property type="entry name" value="SelO"/>
</dbReference>
<dbReference type="OrthoDB" id="10254721at2759"/>
<proteinExistence type="inferred from homology"/>
<evidence type="ECO:0000313" key="11">
    <source>
        <dbReference type="Proteomes" id="UP000075714"/>
    </source>
</evidence>
<dbReference type="Pfam" id="PF02696">
    <property type="entry name" value="SelO"/>
    <property type="match status" value="1"/>
</dbReference>
<evidence type="ECO:0000256" key="5">
    <source>
        <dbReference type="ARBA" id="ARBA00022723"/>
    </source>
</evidence>
<keyword evidence="8" id="KW-0460">Magnesium</keyword>
<keyword evidence="11" id="KW-1185">Reference proteome</keyword>
<keyword evidence="7" id="KW-0067">ATP-binding</keyword>
<keyword evidence="4" id="KW-0548">Nucleotidyltransferase</keyword>